<dbReference type="EMBL" id="LSYV01000002">
    <property type="protein sequence ID" value="KXZ56499.1"/>
    <property type="molecule type" value="Genomic_DNA"/>
</dbReference>
<proteinExistence type="predicted"/>
<dbReference type="OrthoDB" id="563066at2759"/>
<evidence type="ECO:0000313" key="3">
    <source>
        <dbReference type="Proteomes" id="UP000075714"/>
    </source>
</evidence>
<name>A0A150H2V6_GONPE</name>
<organism evidence="2 3">
    <name type="scientific">Gonium pectorale</name>
    <name type="common">Green alga</name>
    <dbReference type="NCBI Taxonomy" id="33097"/>
    <lineage>
        <taxon>Eukaryota</taxon>
        <taxon>Viridiplantae</taxon>
        <taxon>Chlorophyta</taxon>
        <taxon>core chlorophytes</taxon>
        <taxon>Chlorophyceae</taxon>
        <taxon>CS clade</taxon>
        <taxon>Chlamydomonadales</taxon>
        <taxon>Volvocaceae</taxon>
        <taxon>Gonium</taxon>
    </lineage>
</organism>
<comment type="caution">
    <text evidence="2">The sequence shown here is derived from an EMBL/GenBank/DDBJ whole genome shotgun (WGS) entry which is preliminary data.</text>
</comment>
<feature type="region of interest" description="Disordered" evidence="1">
    <location>
        <begin position="101"/>
        <end position="122"/>
    </location>
</feature>
<accession>A0A150H2V6</accession>
<reference evidence="3" key="1">
    <citation type="journal article" date="2016" name="Nat. Commun.">
        <title>The Gonium pectorale genome demonstrates co-option of cell cycle regulation during the evolution of multicellularity.</title>
        <authorList>
            <person name="Hanschen E.R."/>
            <person name="Marriage T.N."/>
            <person name="Ferris P.J."/>
            <person name="Hamaji T."/>
            <person name="Toyoda A."/>
            <person name="Fujiyama A."/>
            <person name="Neme R."/>
            <person name="Noguchi H."/>
            <person name="Minakuchi Y."/>
            <person name="Suzuki M."/>
            <person name="Kawai-Toyooka H."/>
            <person name="Smith D.R."/>
            <person name="Sparks H."/>
            <person name="Anderson J."/>
            <person name="Bakaric R."/>
            <person name="Luria V."/>
            <person name="Karger A."/>
            <person name="Kirschner M.W."/>
            <person name="Durand P.M."/>
            <person name="Michod R.E."/>
            <person name="Nozaki H."/>
            <person name="Olson B.J."/>
        </authorList>
    </citation>
    <scope>NUCLEOTIDE SEQUENCE [LARGE SCALE GENOMIC DNA]</scope>
    <source>
        <strain evidence="3">NIES-2863</strain>
    </source>
</reference>
<dbReference type="Proteomes" id="UP000075714">
    <property type="component" value="Unassembled WGS sequence"/>
</dbReference>
<keyword evidence="3" id="KW-1185">Reference proteome</keyword>
<evidence type="ECO:0000256" key="1">
    <source>
        <dbReference type="SAM" id="MobiDB-lite"/>
    </source>
</evidence>
<dbReference type="AlphaFoldDB" id="A0A150H2V6"/>
<protein>
    <submittedName>
        <fullName evidence="2">Uncharacterized protein</fullName>
    </submittedName>
</protein>
<evidence type="ECO:0000313" key="2">
    <source>
        <dbReference type="EMBL" id="KXZ56499.1"/>
    </source>
</evidence>
<gene>
    <name evidence="2" type="ORF">GPECTOR_1g447</name>
</gene>
<sequence length="285" mass="30515">MRSALNSCGFGERLLEEPIRQSEFDALAKSVDDRGLWFKPIDDGRGADPLGLVLRSSETSLLHEVPRAYANTALHHALDALGLSNPEQFRVTGSARRTFANGERREPDGSFEYKPAAGPFEPPGPPTLVLEVAHEQSRAELLAALCSWVGPAGGGAKLAIGIYVHAGSPGQEQGAEADHRLEVHVYAEHATSGAPTALGPPITLTRHSQPGLLWLPLTLLMPGSSRAERAVLSARIAAAGLLGGLWRCVQLPVWPVQSARWAMARWCGPWGALPLDLCQLVRTLG</sequence>